<dbReference type="AlphaFoldDB" id="A0ABD0YEW3"/>
<feature type="compositionally biased region" description="Low complexity" evidence="1">
    <location>
        <begin position="49"/>
        <end position="68"/>
    </location>
</feature>
<evidence type="ECO:0000256" key="1">
    <source>
        <dbReference type="SAM" id="MobiDB-lite"/>
    </source>
</evidence>
<name>A0ABD0YEW3_9HEMI</name>
<evidence type="ECO:0000259" key="2">
    <source>
        <dbReference type="PROSITE" id="PS50812"/>
    </source>
</evidence>
<gene>
    <name evidence="3" type="ORF">AAG570_012749</name>
</gene>
<protein>
    <recommendedName>
        <fullName evidence="2">PWWP domain-containing protein</fullName>
    </recommendedName>
</protein>
<comment type="caution">
    <text evidence="3">The sequence shown here is derived from an EMBL/GenBank/DDBJ whole genome shotgun (WGS) entry which is preliminary data.</text>
</comment>
<dbReference type="PROSITE" id="PS50812">
    <property type="entry name" value="PWWP"/>
    <property type="match status" value="1"/>
</dbReference>
<evidence type="ECO:0000313" key="3">
    <source>
        <dbReference type="EMBL" id="KAL1129805.1"/>
    </source>
</evidence>
<dbReference type="InterPro" id="IPR000313">
    <property type="entry name" value="PWWP_dom"/>
</dbReference>
<dbReference type="FunFam" id="2.30.30.140:FF:000008">
    <property type="entry name" value="Bromodomain containing 1, isoform CRA_b"/>
    <property type="match status" value="1"/>
</dbReference>
<feature type="compositionally biased region" description="Polar residues" evidence="1">
    <location>
        <begin position="21"/>
        <end position="32"/>
    </location>
</feature>
<accession>A0ABD0YEW3</accession>
<dbReference type="CDD" id="cd05839">
    <property type="entry name" value="PWWP_BRPF"/>
    <property type="match status" value="1"/>
</dbReference>
<evidence type="ECO:0000313" key="4">
    <source>
        <dbReference type="Proteomes" id="UP001558652"/>
    </source>
</evidence>
<dbReference type="SMART" id="SM00293">
    <property type="entry name" value="PWWP"/>
    <property type="match status" value="1"/>
</dbReference>
<dbReference type="Proteomes" id="UP001558652">
    <property type="component" value="Unassembled WGS sequence"/>
</dbReference>
<dbReference type="Gene3D" id="2.30.30.140">
    <property type="match status" value="1"/>
</dbReference>
<sequence length="211" mass="23871">MNRRRGRQMRSINLDVLCNTSAPSSDSFSMYRNVSVKSDESHSDDDSSCSDTCSSSHCGSSSGTSSDWSDSEDSCKDSPKEALEQLQLVWAKCRGYPWYPALIINPKMPRGYVHNGVPIPSPPADVIALANNYTEPVYLVLFFDTKRTWQWLPRNKLEPLGVTYELDNIKLTESRKPTDRKAVKKAYQEAMMHRTNMDKKSEPVISPDKIL</sequence>
<feature type="region of interest" description="Disordered" evidence="1">
    <location>
        <begin position="21"/>
        <end position="76"/>
    </location>
</feature>
<proteinExistence type="predicted"/>
<feature type="domain" description="PWWP" evidence="2">
    <location>
        <begin position="85"/>
        <end position="163"/>
    </location>
</feature>
<organism evidence="3 4">
    <name type="scientific">Ranatra chinensis</name>
    <dbReference type="NCBI Taxonomy" id="642074"/>
    <lineage>
        <taxon>Eukaryota</taxon>
        <taxon>Metazoa</taxon>
        <taxon>Ecdysozoa</taxon>
        <taxon>Arthropoda</taxon>
        <taxon>Hexapoda</taxon>
        <taxon>Insecta</taxon>
        <taxon>Pterygota</taxon>
        <taxon>Neoptera</taxon>
        <taxon>Paraneoptera</taxon>
        <taxon>Hemiptera</taxon>
        <taxon>Heteroptera</taxon>
        <taxon>Panheteroptera</taxon>
        <taxon>Nepomorpha</taxon>
        <taxon>Nepidae</taxon>
        <taxon>Ranatrinae</taxon>
        <taxon>Ranatra</taxon>
    </lineage>
</organism>
<dbReference type="SUPFAM" id="SSF63748">
    <property type="entry name" value="Tudor/PWWP/MBT"/>
    <property type="match status" value="1"/>
</dbReference>
<dbReference type="Pfam" id="PF00855">
    <property type="entry name" value="PWWP"/>
    <property type="match status" value="1"/>
</dbReference>
<dbReference type="EMBL" id="JBFDAA010000008">
    <property type="protein sequence ID" value="KAL1129805.1"/>
    <property type="molecule type" value="Genomic_DNA"/>
</dbReference>
<reference evidence="3 4" key="1">
    <citation type="submission" date="2024-07" db="EMBL/GenBank/DDBJ databases">
        <title>Chromosome-level genome assembly of the water stick insect Ranatra chinensis (Heteroptera: Nepidae).</title>
        <authorList>
            <person name="Liu X."/>
        </authorList>
    </citation>
    <scope>NUCLEOTIDE SEQUENCE [LARGE SCALE GENOMIC DNA]</scope>
    <source>
        <strain evidence="3">Cailab_2021Rc</strain>
        <tissue evidence="3">Muscle</tissue>
    </source>
</reference>
<keyword evidence="4" id="KW-1185">Reference proteome</keyword>